<dbReference type="EMBL" id="AHDZ01000070">
    <property type="protein sequence ID" value="EOO11387.1"/>
    <property type="molecule type" value="Genomic_DNA"/>
</dbReference>
<dbReference type="HOGENOM" id="CLU_3040105_0_0_9"/>
<organism evidence="1 2">
    <name type="scientific">Bacillus cereus HuA3-9</name>
    <dbReference type="NCBI Taxonomy" id="1053205"/>
    <lineage>
        <taxon>Bacteria</taxon>
        <taxon>Bacillati</taxon>
        <taxon>Bacillota</taxon>
        <taxon>Bacilli</taxon>
        <taxon>Bacillales</taxon>
        <taxon>Bacillaceae</taxon>
        <taxon>Bacillus</taxon>
        <taxon>Bacillus cereus group</taxon>
    </lineage>
</organism>
<evidence type="ECO:0000313" key="1">
    <source>
        <dbReference type="EMBL" id="EOO11387.1"/>
    </source>
</evidence>
<sequence length="54" mass="6350">MNIIQKEFDSYGKMIEYLSMIEELDGASFKFKNGLWVLDIIKFDRALGYLIRGE</sequence>
<comment type="caution">
    <text evidence="1">The sequence shown here is derived from an EMBL/GenBank/DDBJ whole genome shotgun (WGS) entry which is preliminary data.</text>
</comment>
<dbReference type="Proteomes" id="UP000014003">
    <property type="component" value="Unassembled WGS sequence"/>
</dbReference>
<reference evidence="1 2" key="1">
    <citation type="submission" date="2012-12" db="EMBL/GenBank/DDBJ databases">
        <title>The Genome Sequence of Bacillus cereus HuA3-9.</title>
        <authorList>
            <consortium name="The Broad Institute Genome Sequencing Platform"/>
            <consortium name="The Broad Institute Genome Sequencing Center for Infectious Disease"/>
            <person name="Feldgarden M."/>
            <person name="Van der Auwera G.A."/>
            <person name="Mahillon J."/>
            <person name="Duprez V."/>
            <person name="Timmery S."/>
            <person name="Mattelet C."/>
            <person name="Dierick K."/>
            <person name="Sun M."/>
            <person name="Yu Z."/>
            <person name="Zhu L."/>
            <person name="Hu X."/>
            <person name="Shank E.B."/>
            <person name="Swiecicka I."/>
            <person name="Hansen B.M."/>
            <person name="Andrup L."/>
            <person name="Walker B."/>
            <person name="Young S.K."/>
            <person name="Zeng Q."/>
            <person name="Gargeya S."/>
            <person name="Fitzgerald M."/>
            <person name="Haas B."/>
            <person name="Abouelleil A."/>
            <person name="Alvarado L."/>
            <person name="Arachchi H.M."/>
            <person name="Berlin A.M."/>
            <person name="Chapman S.B."/>
            <person name="Dewar J."/>
            <person name="Goldberg J."/>
            <person name="Griggs A."/>
            <person name="Gujja S."/>
            <person name="Hansen M."/>
            <person name="Howarth C."/>
            <person name="Imamovic A."/>
            <person name="Larimer J."/>
            <person name="McCowan C."/>
            <person name="Murphy C."/>
            <person name="Neiman D."/>
            <person name="Pearson M."/>
            <person name="Priest M."/>
            <person name="Roberts A."/>
            <person name="Saif S."/>
            <person name="Shea T."/>
            <person name="Sisk P."/>
            <person name="Sykes S."/>
            <person name="Wortman J."/>
            <person name="Nusbaum C."/>
            <person name="Birren B."/>
        </authorList>
    </citation>
    <scope>NUCLEOTIDE SEQUENCE [LARGE SCALE GENOMIC DNA]</scope>
    <source>
        <strain evidence="1 2">HuA3-9</strain>
    </source>
</reference>
<proteinExistence type="predicted"/>
<name>R8CIG8_BACCE</name>
<protein>
    <submittedName>
        <fullName evidence="1">Uncharacterized protein</fullName>
    </submittedName>
</protein>
<dbReference type="AlphaFoldDB" id="R8CIG8"/>
<evidence type="ECO:0000313" key="2">
    <source>
        <dbReference type="Proteomes" id="UP000014003"/>
    </source>
</evidence>
<accession>R8CIG8</accession>
<dbReference type="RefSeq" id="WP_016094883.1">
    <property type="nucleotide sequence ID" value="NZ_KB976126.1"/>
</dbReference>
<gene>
    <name evidence="1" type="ORF">IGA_05650</name>
</gene>